<evidence type="ECO:0000256" key="1">
    <source>
        <dbReference type="SAM" id="SignalP"/>
    </source>
</evidence>
<dbReference type="STRING" id="1194090.SAMN05443144_10119"/>
<keyword evidence="1" id="KW-0732">Signal</keyword>
<sequence length="370" mass="42879">MTVYIKLWSICLISFLINSCSTHSDINFYESPSIDQDLKLHKIDQFTIQVPADTAYTIGKLRFTFATNPDGSLHAFYDELKKQFIITDREGMIQNIISEEGRGPGEILKAEGFNFDREDRLVVYDQNQQMIKVFNLDGQVVARAKPEKSSFYISGRKLWIYRNKIFSATMDGRLLGNIREEAPKSRLAVSHNYDGELVDTLGRYDPTVRTAKSYNLLSIINIDYKKDRLISTHYHNYRIQVYDMETGERLAWFGRKTENFKEGEEYISPNLPREKIQEKSVGRSTAANIYPLSDYIVLYFETLTEAFFTTEDFNEKRPHIVVYDNESYGCHGEIALPYILGNVSNDKFYLIEDDNPDHFTVGVYELVSHD</sequence>
<reference evidence="2 3" key="1">
    <citation type="submission" date="2016-11" db="EMBL/GenBank/DDBJ databases">
        <authorList>
            <person name="Jaros S."/>
            <person name="Januszkiewicz K."/>
            <person name="Wedrychowicz H."/>
        </authorList>
    </citation>
    <scope>NUCLEOTIDE SEQUENCE [LARGE SCALE GENOMIC DNA]</scope>
    <source>
        <strain evidence="2 3">DSM 21986</strain>
    </source>
</reference>
<evidence type="ECO:0000313" key="2">
    <source>
        <dbReference type="EMBL" id="SHE30795.1"/>
    </source>
</evidence>
<dbReference type="RefSeq" id="WP_073058789.1">
    <property type="nucleotide sequence ID" value="NZ_FQUS01000001.1"/>
</dbReference>
<dbReference type="AlphaFoldDB" id="A0A1M4SF36"/>
<dbReference type="Proteomes" id="UP000184041">
    <property type="component" value="Unassembled WGS sequence"/>
</dbReference>
<keyword evidence="3" id="KW-1185">Reference proteome</keyword>
<evidence type="ECO:0000313" key="3">
    <source>
        <dbReference type="Proteomes" id="UP000184041"/>
    </source>
</evidence>
<feature type="chain" id="PRO_5011957023" description="6-bladed beta-propeller protein" evidence="1">
    <location>
        <begin position="25"/>
        <end position="370"/>
    </location>
</feature>
<proteinExistence type="predicted"/>
<gene>
    <name evidence="2" type="ORF">SAMN05443144_10119</name>
</gene>
<dbReference type="InterPro" id="IPR011042">
    <property type="entry name" value="6-blade_b-propeller_TolB-like"/>
</dbReference>
<organism evidence="2 3">
    <name type="scientific">Fodinibius roseus</name>
    <dbReference type="NCBI Taxonomy" id="1194090"/>
    <lineage>
        <taxon>Bacteria</taxon>
        <taxon>Pseudomonadati</taxon>
        <taxon>Balneolota</taxon>
        <taxon>Balneolia</taxon>
        <taxon>Balneolales</taxon>
        <taxon>Balneolaceae</taxon>
        <taxon>Fodinibius</taxon>
    </lineage>
</organism>
<accession>A0A1M4SF36</accession>
<dbReference type="EMBL" id="FQUS01000001">
    <property type="protein sequence ID" value="SHE30795.1"/>
    <property type="molecule type" value="Genomic_DNA"/>
</dbReference>
<dbReference type="SUPFAM" id="SSF63825">
    <property type="entry name" value="YWTD domain"/>
    <property type="match status" value="1"/>
</dbReference>
<dbReference type="Gene3D" id="2.120.10.30">
    <property type="entry name" value="TolB, C-terminal domain"/>
    <property type="match status" value="1"/>
</dbReference>
<dbReference type="OrthoDB" id="1523845at2"/>
<evidence type="ECO:0008006" key="4">
    <source>
        <dbReference type="Google" id="ProtNLM"/>
    </source>
</evidence>
<name>A0A1M4SF36_9BACT</name>
<protein>
    <recommendedName>
        <fullName evidence="4">6-bladed beta-propeller protein</fullName>
    </recommendedName>
</protein>
<feature type="signal peptide" evidence="1">
    <location>
        <begin position="1"/>
        <end position="24"/>
    </location>
</feature>